<dbReference type="EMBL" id="MFBJ01000016">
    <property type="protein sequence ID" value="OGD96817.1"/>
    <property type="molecule type" value="Genomic_DNA"/>
</dbReference>
<evidence type="ECO:0000256" key="5">
    <source>
        <dbReference type="ARBA" id="ARBA00038063"/>
    </source>
</evidence>
<evidence type="ECO:0000313" key="11">
    <source>
        <dbReference type="Proteomes" id="UP000176666"/>
    </source>
</evidence>
<dbReference type="GO" id="GO:0072344">
    <property type="term" value="P:rescue of stalled ribosome"/>
    <property type="evidence" value="ECO:0007669"/>
    <property type="project" value="UniProtKB-UniRule"/>
</dbReference>
<dbReference type="PANTHER" id="PTHR17224">
    <property type="entry name" value="PEPTIDYL-TRNA HYDROLASE"/>
    <property type="match status" value="1"/>
</dbReference>
<dbReference type="SUPFAM" id="SSF53178">
    <property type="entry name" value="Peptidyl-tRNA hydrolase-like"/>
    <property type="match status" value="1"/>
</dbReference>
<feature type="binding site" evidence="7">
    <location>
        <position position="63"/>
    </location>
    <ligand>
        <name>tRNA</name>
        <dbReference type="ChEBI" id="CHEBI:17843"/>
    </ligand>
</feature>
<feature type="binding site" evidence="7">
    <location>
        <position position="14"/>
    </location>
    <ligand>
        <name>tRNA</name>
        <dbReference type="ChEBI" id="CHEBI:17843"/>
    </ligand>
</feature>
<dbReference type="PROSITE" id="PS01195">
    <property type="entry name" value="PEPT_TRNA_HYDROL_1"/>
    <property type="match status" value="1"/>
</dbReference>
<dbReference type="Proteomes" id="UP000176666">
    <property type="component" value="Unassembled WGS sequence"/>
</dbReference>
<dbReference type="InterPro" id="IPR001328">
    <property type="entry name" value="Pept_tRNA_hydro"/>
</dbReference>
<dbReference type="EC" id="3.1.1.29" evidence="1 7"/>
<comment type="function">
    <text evidence="7">Catalyzes the release of premature peptidyl moieties from peptidyl-tRNA molecules trapped in stalled 50S ribosomal subunits, and thus maintains levels of free tRNAs and 50S ribosomes.</text>
</comment>
<dbReference type="AlphaFoldDB" id="A0A1F5GYG4"/>
<evidence type="ECO:0000256" key="3">
    <source>
        <dbReference type="ARBA" id="ARBA00022801"/>
    </source>
</evidence>
<dbReference type="Gene3D" id="3.40.50.1470">
    <property type="entry name" value="Peptidyl-tRNA hydrolase"/>
    <property type="match status" value="1"/>
</dbReference>
<comment type="caution">
    <text evidence="7">Lacks conserved residue(s) required for the propagation of feature annotation.</text>
</comment>
<gene>
    <name evidence="7" type="primary">pth</name>
    <name evidence="10" type="ORF">A3F02_00235</name>
</gene>
<keyword evidence="2 7" id="KW-0820">tRNA-binding</keyword>
<evidence type="ECO:0000256" key="4">
    <source>
        <dbReference type="ARBA" id="ARBA00022884"/>
    </source>
</evidence>
<organism evidence="10 11">
    <name type="scientific">Candidatus Curtissbacteria bacterium RIFCSPHIGHO2_12_FULL_38_9b</name>
    <dbReference type="NCBI Taxonomy" id="1797720"/>
    <lineage>
        <taxon>Bacteria</taxon>
        <taxon>Candidatus Curtissiibacteriota</taxon>
    </lineage>
</organism>
<reference evidence="10 11" key="1">
    <citation type="journal article" date="2016" name="Nat. Commun.">
        <title>Thousands of microbial genomes shed light on interconnected biogeochemical processes in an aquifer system.</title>
        <authorList>
            <person name="Anantharaman K."/>
            <person name="Brown C.T."/>
            <person name="Hug L.A."/>
            <person name="Sharon I."/>
            <person name="Castelle C.J."/>
            <person name="Probst A.J."/>
            <person name="Thomas B.C."/>
            <person name="Singh A."/>
            <person name="Wilkins M.J."/>
            <person name="Karaoz U."/>
            <person name="Brodie E.L."/>
            <person name="Williams K.H."/>
            <person name="Hubbard S.S."/>
            <person name="Banfield J.F."/>
        </authorList>
    </citation>
    <scope>NUCLEOTIDE SEQUENCE [LARGE SCALE GENOMIC DNA]</scope>
</reference>
<feature type="binding site" evidence="7">
    <location>
        <position position="61"/>
    </location>
    <ligand>
        <name>tRNA</name>
        <dbReference type="ChEBI" id="CHEBI:17843"/>
    </ligand>
</feature>
<dbReference type="HAMAP" id="MF_00083">
    <property type="entry name" value="Pept_tRNA_hydro_bact"/>
    <property type="match status" value="1"/>
</dbReference>
<feature type="site" description="Stabilizes the basic form of H active site to accept a proton" evidence="7">
    <location>
        <position position="88"/>
    </location>
</feature>
<evidence type="ECO:0000256" key="8">
    <source>
        <dbReference type="RuleBase" id="RU000673"/>
    </source>
</evidence>
<protein>
    <recommendedName>
        <fullName evidence="6 7">Peptidyl-tRNA hydrolase</fullName>
        <shortName evidence="7">Pth</shortName>
        <ecNumber evidence="1 7">3.1.1.29</ecNumber>
    </recommendedName>
</protein>
<keyword evidence="3 7" id="KW-0378">Hydrolase</keyword>
<dbReference type="GO" id="GO:0005737">
    <property type="term" value="C:cytoplasm"/>
    <property type="evidence" value="ECO:0007669"/>
    <property type="project" value="UniProtKB-SubCell"/>
</dbReference>
<dbReference type="GO" id="GO:0004045">
    <property type="term" value="F:peptidyl-tRNA hydrolase activity"/>
    <property type="evidence" value="ECO:0007669"/>
    <property type="project" value="UniProtKB-UniRule"/>
</dbReference>
<evidence type="ECO:0000256" key="6">
    <source>
        <dbReference type="ARBA" id="ARBA00050038"/>
    </source>
</evidence>
<evidence type="ECO:0000256" key="2">
    <source>
        <dbReference type="ARBA" id="ARBA00022555"/>
    </source>
</evidence>
<dbReference type="GO" id="GO:0000049">
    <property type="term" value="F:tRNA binding"/>
    <property type="evidence" value="ECO:0007669"/>
    <property type="project" value="UniProtKB-UniRule"/>
</dbReference>
<keyword evidence="7" id="KW-0963">Cytoplasm</keyword>
<feature type="active site" description="Proton acceptor" evidence="7">
    <location>
        <position position="19"/>
    </location>
</feature>
<dbReference type="Pfam" id="PF01195">
    <property type="entry name" value="Pept_tRNA_hydro"/>
    <property type="match status" value="1"/>
</dbReference>
<dbReference type="GO" id="GO:0006515">
    <property type="term" value="P:protein quality control for misfolded or incompletely synthesized proteins"/>
    <property type="evidence" value="ECO:0007669"/>
    <property type="project" value="UniProtKB-UniRule"/>
</dbReference>
<feature type="site" description="Discriminates between blocked and unblocked aminoacyl-tRNA" evidence="7">
    <location>
        <position position="9"/>
    </location>
</feature>
<comment type="subunit">
    <text evidence="7">Monomer.</text>
</comment>
<comment type="function">
    <text evidence="7">Hydrolyzes ribosome-free peptidyl-tRNAs (with 1 or more amino acids incorporated), which drop off the ribosome during protein synthesis, or as a result of ribosome stalling.</text>
</comment>
<comment type="subcellular location">
    <subcellularLocation>
        <location evidence="7">Cytoplasm</location>
    </subcellularLocation>
</comment>
<evidence type="ECO:0000256" key="7">
    <source>
        <dbReference type="HAMAP-Rule" id="MF_00083"/>
    </source>
</evidence>
<dbReference type="CDD" id="cd00462">
    <property type="entry name" value="PTH"/>
    <property type="match status" value="1"/>
</dbReference>
<dbReference type="FunFam" id="3.40.50.1470:FF:000001">
    <property type="entry name" value="Peptidyl-tRNA hydrolase"/>
    <property type="match status" value="1"/>
</dbReference>
<sequence length="191" mass="21600">MKLIVGLGNPGAQYKNTRHNIGFMAIDNFAKNLSVEWKYSPDWVCYFIKKADYLLIKPKTFMNSSGNAAKAVVNFYKINLKEILVIHDELDLDFGKIRLSFDSTSAGHKGVESVIKRVGSFEFARLRIGIGSPRKTLDEINQPTGVDGEKYVLENFSKKEQVELPKIIKQSQQAIESYIDEGISATMNRFN</sequence>
<dbReference type="InterPro" id="IPR018171">
    <property type="entry name" value="Pept_tRNA_hydro_CS"/>
</dbReference>
<comment type="caution">
    <text evidence="10">The sequence shown here is derived from an EMBL/GenBank/DDBJ whole genome shotgun (WGS) entry which is preliminary data.</text>
</comment>
<dbReference type="PANTHER" id="PTHR17224:SF1">
    <property type="entry name" value="PEPTIDYL-TRNA HYDROLASE"/>
    <property type="match status" value="1"/>
</dbReference>
<evidence type="ECO:0000256" key="9">
    <source>
        <dbReference type="RuleBase" id="RU004320"/>
    </source>
</evidence>
<comment type="catalytic activity">
    <reaction evidence="7 8">
        <text>an N-acyl-L-alpha-aminoacyl-tRNA + H2O = an N-acyl-L-amino acid + a tRNA + H(+)</text>
        <dbReference type="Rhea" id="RHEA:54448"/>
        <dbReference type="Rhea" id="RHEA-COMP:10123"/>
        <dbReference type="Rhea" id="RHEA-COMP:13883"/>
        <dbReference type="ChEBI" id="CHEBI:15377"/>
        <dbReference type="ChEBI" id="CHEBI:15378"/>
        <dbReference type="ChEBI" id="CHEBI:59874"/>
        <dbReference type="ChEBI" id="CHEBI:78442"/>
        <dbReference type="ChEBI" id="CHEBI:138191"/>
        <dbReference type="EC" id="3.1.1.29"/>
    </reaction>
</comment>
<proteinExistence type="inferred from homology"/>
<accession>A0A1F5GYG4</accession>
<evidence type="ECO:0000313" key="10">
    <source>
        <dbReference type="EMBL" id="OGD96817.1"/>
    </source>
</evidence>
<dbReference type="InterPro" id="IPR036416">
    <property type="entry name" value="Pept_tRNA_hydro_sf"/>
</dbReference>
<dbReference type="NCBIfam" id="TIGR00447">
    <property type="entry name" value="pth"/>
    <property type="match status" value="1"/>
</dbReference>
<comment type="similarity">
    <text evidence="5 7 9">Belongs to the PTH family.</text>
</comment>
<evidence type="ECO:0000256" key="1">
    <source>
        <dbReference type="ARBA" id="ARBA00013260"/>
    </source>
</evidence>
<keyword evidence="4 7" id="KW-0694">RNA-binding</keyword>
<name>A0A1F5GYG4_9BACT</name>